<gene>
    <name evidence="3" type="ORF">C8A04DRAFT_15319</name>
</gene>
<evidence type="ECO:0000256" key="1">
    <source>
        <dbReference type="SAM" id="MobiDB-lite"/>
    </source>
</evidence>
<dbReference type="InterPro" id="IPR036514">
    <property type="entry name" value="SGNH_hydro_sf"/>
</dbReference>
<dbReference type="EMBL" id="MU853642">
    <property type="protein sequence ID" value="KAK4140026.1"/>
    <property type="molecule type" value="Genomic_DNA"/>
</dbReference>
<keyword evidence="4" id="KW-1185">Reference proteome</keyword>
<dbReference type="AlphaFoldDB" id="A0AAN6UY66"/>
<accession>A0AAN6UY66</accession>
<comment type="caution">
    <text evidence="3">The sequence shown here is derived from an EMBL/GenBank/DDBJ whole genome shotgun (WGS) entry which is preliminary data.</text>
</comment>
<dbReference type="InterPro" id="IPR013830">
    <property type="entry name" value="SGNH_hydro"/>
</dbReference>
<proteinExistence type="predicted"/>
<feature type="compositionally biased region" description="Acidic residues" evidence="1">
    <location>
        <begin position="241"/>
        <end position="251"/>
    </location>
</feature>
<organism evidence="3 4">
    <name type="scientific">Dichotomopilus funicola</name>
    <dbReference type="NCBI Taxonomy" id="1934379"/>
    <lineage>
        <taxon>Eukaryota</taxon>
        <taxon>Fungi</taxon>
        <taxon>Dikarya</taxon>
        <taxon>Ascomycota</taxon>
        <taxon>Pezizomycotina</taxon>
        <taxon>Sordariomycetes</taxon>
        <taxon>Sordariomycetidae</taxon>
        <taxon>Sordariales</taxon>
        <taxon>Chaetomiaceae</taxon>
        <taxon>Dichotomopilus</taxon>
    </lineage>
</organism>
<dbReference type="SUPFAM" id="SSF52266">
    <property type="entry name" value="SGNH hydrolase"/>
    <property type="match status" value="1"/>
</dbReference>
<dbReference type="Proteomes" id="UP001302676">
    <property type="component" value="Unassembled WGS sequence"/>
</dbReference>
<protein>
    <submittedName>
        <fullName evidence="3">SGNH hydrolase-type esterase domain-containing protein</fullName>
    </submittedName>
</protein>
<dbReference type="PANTHER" id="PTHR30383">
    <property type="entry name" value="THIOESTERASE 1/PROTEASE 1/LYSOPHOSPHOLIPASE L1"/>
    <property type="match status" value="1"/>
</dbReference>
<dbReference type="Gene3D" id="3.40.50.1110">
    <property type="entry name" value="SGNH hydrolase"/>
    <property type="match status" value="1"/>
</dbReference>
<feature type="region of interest" description="Disordered" evidence="1">
    <location>
        <begin position="228"/>
        <end position="256"/>
    </location>
</feature>
<reference evidence="3" key="2">
    <citation type="submission" date="2023-05" db="EMBL/GenBank/DDBJ databases">
        <authorList>
            <consortium name="Lawrence Berkeley National Laboratory"/>
            <person name="Steindorff A."/>
            <person name="Hensen N."/>
            <person name="Bonometti L."/>
            <person name="Westerberg I."/>
            <person name="Brannstrom I.O."/>
            <person name="Guillou S."/>
            <person name="Cros-Aarteil S."/>
            <person name="Calhoun S."/>
            <person name="Haridas S."/>
            <person name="Kuo A."/>
            <person name="Mondo S."/>
            <person name="Pangilinan J."/>
            <person name="Riley R."/>
            <person name="Labutti K."/>
            <person name="Andreopoulos B."/>
            <person name="Lipzen A."/>
            <person name="Chen C."/>
            <person name="Yanf M."/>
            <person name="Daum C."/>
            <person name="Ng V."/>
            <person name="Clum A."/>
            <person name="Ohm R."/>
            <person name="Martin F."/>
            <person name="Silar P."/>
            <person name="Natvig D."/>
            <person name="Lalanne C."/>
            <person name="Gautier V."/>
            <person name="Ament-Velasquez S.L."/>
            <person name="Kruys A."/>
            <person name="Hutchinson M.I."/>
            <person name="Powell A.J."/>
            <person name="Barry K."/>
            <person name="Miller A.N."/>
            <person name="Grigoriev I.V."/>
            <person name="Debuchy R."/>
            <person name="Gladieux P."/>
            <person name="Thoren M.H."/>
            <person name="Johannesson H."/>
        </authorList>
    </citation>
    <scope>NUCLEOTIDE SEQUENCE</scope>
    <source>
        <strain evidence="3">CBS 141.50</strain>
    </source>
</reference>
<reference evidence="3" key="1">
    <citation type="journal article" date="2023" name="Mol. Phylogenet. Evol.">
        <title>Genome-scale phylogeny and comparative genomics of the fungal order Sordariales.</title>
        <authorList>
            <person name="Hensen N."/>
            <person name="Bonometti L."/>
            <person name="Westerberg I."/>
            <person name="Brannstrom I.O."/>
            <person name="Guillou S."/>
            <person name="Cros-Aarteil S."/>
            <person name="Calhoun S."/>
            <person name="Haridas S."/>
            <person name="Kuo A."/>
            <person name="Mondo S."/>
            <person name="Pangilinan J."/>
            <person name="Riley R."/>
            <person name="LaButti K."/>
            <person name="Andreopoulos B."/>
            <person name="Lipzen A."/>
            <person name="Chen C."/>
            <person name="Yan M."/>
            <person name="Daum C."/>
            <person name="Ng V."/>
            <person name="Clum A."/>
            <person name="Steindorff A."/>
            <person name="Ohm R.A."/>
            <person name="Martin F."/>
            <person name="Silar P."/>
            <person name="Natvig D.O."/>
            <person name="Lalanne C."/>
            <person name="Gautier V."/>
            <person name="Ament-Velasquez S.L."/>
            <person name="Kruys A."/>
            <person name="Hutchinson M.I."/>
            <person name="Powell A.J."/>
            <person name="Barry K."/>
            <person name="Miller A.N."/>
            <person name="Grigoriev I.V."/>
            <person name="Debuchy R."/>
            <person name="Gladieux P."/>
            <person name="Hiltunen Thoren M."/>
            <person name="Johannesson H."/>
        </authorList>
    </citation>
    <scope>NUCLEOTIDE SEQUENCE</scope>
    <source>
        <strain evidence="3">CBS 141.50</strain>
    </source>
</reference>
<dbReference type="InterPro" id="IPR051532">
    <property type="entry name" value="Ester_Hydrolysis_Enzymes"/>
</dbReference>
<dbReference type="CDD" id="cd00229">
    <property type="entry name" value="SGNH_hydrolase"/>
    <property type="match status" value="1"/>
</dbReference>
<dbReference type="RefSeq" id="XP_062633397.1">
    <property type="nucleotide sequence ID" value="XM_062778440.1"/>
</dbReference>
<evidence type="ECO:0000259" key="2">
    <source>
        <dbReference type="Pfam" id="PF13472"/>
    </source>
</evidence>
<keyword evidence="3" id="KW-0378">Hydrolase</keyword>
<evidence type="ECO:0000313" key="4">
    <source>
        <dbReference type="Proteomes" id="UP001302676"/>
    </source>
</evidence>
<sequence>MASPPELRVLCFGDSLTAGYASWGAIHHPYQEMLEQILSMAYPDLKVETLEDGVPGAMVKNGFQTRMNAHFAGPKDKKKRSADEEGSQDGQVFDWAIVLGGTNDLAVGFPVEDIFEALKEVWNVPLAHKCKVLALTVPETGSKGAIRERMDARRNKLNDLIKGYKRENFHVFDLNAVLPYHALSEQDRTRYWDDLVHLTPDGYDWMGNKIGVALVSLLAAEKVNSPQRPQKRRRIFKGDDNQFEEEKEDGEGGGGIERGYVVVRRVDLE</sequence>
<dbReference type="Pfam" id="PF13472">
    <property type="entry name" value="Lipase_GDSL_2"/>
    <property type="match status" value="1"/>
</dbReference>
<dbReference type="GeneID" id="87815053"/>
<dbReference type="GO" id="GO:0004622">
    <property type="term" value="F:phosphatidylcholine lysophospholipase activity"/>
    <property type="evidence" value="ECO:0007669"/>
    <property type="project" value="TreeGrafter"/>
</dbReference>
<dbReference type="PANTHER" id="PTHR30383:SF19">
    <property type="entry name" value="FIBRONECTIN TYPE-III DOMAIN-CONTAINING PROTEIN"/>
    <property type="match status" value="1"/>
</dbReference>
<evidence type="ECO:0000313" key="3">
    <source>
        <dbReference type="EMBL" id="KAK4140026.1"/>
    </source>
</evidence>
<feature type="domain" description="SGNH hydrolase-type esterase" evidence="2">
    <location>
        <begin position="11"/>
        <end position="204"/>
    </location>
</feature>
<name>A0AAN6UY66_9PEZI</name>